<dbReference type="Proteomes" id="UP000031030">
    <property type="component" value="Unassembled WGS sequence"/>
</dbReference>
<dbReference type="STRING" id="1348253.LK09_05475"/>
<gene>
    <name evidence="3" type="ORF">LK09_05475</name>
</gene>
<evidence type="ECO:0000256" key="1">
    <source>
        <dbReference type="SAM" id="MobiDB-lite"/>
    </source>
</evidence>
<keyword evidence="4" id="KW-1185">Reference proteome</keyword>
<name>A0A0B2AA55_9MICO</name>
<feature type="compositionally biased region" description="Low complexity" evidence="1">
    <location>
        <begin position="32"/>
        <end position="62"/>
    </location>
</feature>
<dbReference type="AlphaFoldDB" id="A0A0B2AA55"/>
<keyword evidence="2" id="KW-0732">Signal</keyword>
<organism evidence="3 4">
    <name type="scientific">Microbacterium mangrovi</name>
    <dbReference type="NCBI Taxonomy" id="1348253"/>
    <lineage>
        <taxon>Bacteria</taxon>
        <taxon>Bacillati</taxon>
        <taxon>Actinomycetota</taxon>
        <taxon>Actinomycetes</taxon>
        <taxon>Micrococcales</taxon>
        <taxon>Microbacteriaceae</taxon>
        <taxon>Microbacterium</taxon>
    </lineage>
</organism>
<comment type="caution">
    <text evidence="3">The sequence shown here is derived from an EMBL/GenBank/DDBJ whole genome shotgun (WGS) entry which is preliminary data.</text>
</comment>
<feature type="signal peptide" evidence="2">
    <location>
        <begin position="1"/>
        <end position="24"/>
    </location>
</feature>
<accession>A0A0B2AA55</accession>
<protein>
    <submittedName>
        <fullName evidence="3">Uncharacterized protein</fullName>
    </submittedName>
</protein>
<evidence type="ECO:0000313" key="3">
    <source>
        <dbReference type="EMBL" id="KHK98447.1"/>
    </source>
</evidence>
<feature type="chain" id="PRO_5039429543" evidence="2">
    <location>
        <begin position="25"/>
        <end position="229"/>
    </location>
</feature>
<feature type="region of interest" description="Disordered" evidence="1">
    <location>
        <begin position="32"/>
        <end position="75"/>
    </location>
</feature>
<proteinExistence type="predicted"/>
<sequence length="229" mass="24217">MSVMSTAKVRTTFTALALATLALAGCTATAPDAGPTPEASTPAAAKPATEATPTPESTEPATCDGMSEVVSSTDDWSWARQSPLRDLGTREFARGKVTLDDHGNPSTYTVAPGDVEAVIAERLCAYPNLDSMNHVRMIQSGQVLWLNPNPDTPWVPYFSPMDAGAGFKQIPYQRAIESAGAAVDAGDIDAVRAIWNDTLKGMFANQGTINAIQKVVDSGDLDALRQLFS</sequence>
<evidence type="ECO:0000256" key="2">
    <source>
        <dbReference type="SAM" id="SignalP"/>
    </source>
</evidence>
<dbReference type="EMBL" id="JTDK01000006">
    <property type="protein sequence ID" value="KHK98447.1"/>
    <property type="molecule type" value="Genomic_DNA"/>
</dbReference>
<evidence type="ECO:0000313" key="4">
    <source>
        <dbReference type="Proteomes" id="UP000031030"/>
    </source>
</evidence>
<reference evidence="3 4" key="1">
    <citation type="submission" date="2014-11" db="EMBL/GenBank/DDBJ databases">
        <title>Genome sequence of Microbacterium mangrovi MUSC 115(T).</title>
        <authorList>
            <person name="Lee L.-H."/>
        </authorList>
    </citation>
    <scope>NUCLEOTIDE SEQUENCE [LARGE SCALE GENOMIC DNA]</scope>
    <source>
        <strain evidence="3 4">MUSC 115</strain>
    </source>
</reference>